<reference evidence="1" key="2">
    <citation type="submission" date="2023-05" db="EMBL/GenBank/DDBJ databases">
        <authorList>
            <person name="Fouks B."/>
        </authorList>
    </citation>
    <scope>NUCLEOTIDE SEQUENCE</scope>
    <source>
        <strain evidence="1">Stay&amp;Tobe</strain>
        <tissue evidence="1">Testes</tissue>
    </source>
</reference>
<gene>
    <name evidence="1" type="ORF">L9F63_005452</name>
</gene>
<sequence>MFTILKRPASCSNNPNTTSARQNVNAYIQRRLQNVYGNQVEDRSISLFGTTGEGSERVILVDTLPAVRILLLLILEKPS</sequence>
<comment type="caution">
    <text evidence="1">The sequence shown here is derived from an EMBL/GenBank/DDBJ whole genome shotgun (WGS) entry which is preliminary data.</text>
</comment>
<dbReference type="Proteomes" id="UP001233999">
    <property type="component" value="Unassembled WGS sequence"/>
</dbReference>
<feature type="non-terminal residue" evidence="1">
    <location>
        <position position="1"/>
    </location>
</feature>
<accession>A0AAD7ZD44</accession>
<dbReference type="AlphaFoldDB" id="A0AAD7ZD44"/>
<evidence type="ECO:0000313" key="2">
    <source>
        <dbReference type="Proteomes" id="UP001233999"/>
    </source>
</evidence>
<name>A0AAD7ZD44_DIPPU</name>
<reference evidence="1" key="1">
    <citation type="journal article" date="2023" name="IScience">
        <title>Live-bearing cockroach genome reveals convergent evolutionary mechanisms linked to viviparity in insects and beyond.</title>
        <authorList>
            <person name="Fouks B."/>
            <person name="Harrison M.C."/>
            <person name="Mikhailova A.A."/>
            <person name="Marchal E."/>
            <person name="English S."/>
            <person name="Carruthers M."/>
            <person name="Jennings E.C."/>
            <person name="Chiamaka E.L."/>
            <person name="Frigard R.A."/>
            <person name="Pippel M."/>
            <person name="Attardo G.M."/>
            <person name="Benoit J.B."/>
            <person name="Bornberg-Bauer E."/>
            <person name="Tobe S.S."/>
        </authorList>
    </citation>
    <scope>NUCLEOTIDE SEQUENCE</scope>
    <source>
        <strain evidence="1">Stay&amp;Tobe</strain>
    </source>
</reference>
<protein>
    <submittedName>
        <fullName evidence="1">Uncharacterized protein</fullName>
    </submittedName>
</protein>
<feature type="non-terminal residue" evidence="1">
    <location>
        <position position="79"/>
    </location>
</feature>
<proteinExistence type="predicted"/>
<evidence type="ECO:0000313" key="1">
    <source>
        <dbReference type="EMBL" id="KAJ9578334.1"/>
    </source>
</evidence>
<dbReference type="EMBL" id="JASPKZ010008888">
    <property type="protein sequence ID" value="KAJ9578334.1"/>
    <property type="molecule type" value="Genomic_DNA"/>
</dbReference>
<keyword evidence="2" id="KW-1185">Reference proteome</keyword>
<organism evidence="1 2">
    <name type="scientific">Diploptera punctata</name>
    <name type="common">Pacific beetle cockroach</name>
    <dbReference type="NCBI Taxonomy" id="6984"/>
    <lineage>
        <taxon>Eukaryota</taxon>
        <taxon>Metazoa</taxon>
        <taxon>Ecdysozoa</taxon>
        <taxon>Arthropoda</taxon>
        <taxon>Hexapoda</taxon>
        <taxon>Insecta</taxon>
        <taxon>Pterygota</taxon>
        <taxon>Neoptera</taxon>
        <taxon>Polyneoptera</taxon>
        <taxon>Dictyoptera</taxon>
        <taxon>Blattodea</taxon>
        <taxon>Blaberoidea</taxon>
        <taxon>Blaberidae</taxon>
        <taxon>Diplopterinae</taxon>
        <taxon>Diploptera</taxon>
    </lineage>
</organism>